<comment type="caution">
    <text evidence="1">The sequence shown here is derived from an EMBL/GenBank/DDBJ whole genome shotgun (WGS) entry which is preliminary data.</text>
</comment>
<dbReference type="Proteomes" id="UP001054837">
    <property type="component" value="Unassembled WGS sequence"/>
</dbReference>
<reference evidence="1 2" key="1">
    <citation type="submission" date="2021-06" db="EMBL/GenBank/DDBJ databases">
        <title>Caerostris darwini draft genome.</title>
        <authorList>
            <person name="Kono N."/>
            <person name="Arakawa K."/>
        </authorList>
    </citation>
    <scope>NUCLEOTIDE SEQUENCE [LARGE SCALE GENOMIC DNA]</scope>
</reference>
<keyword evidence="2" id="KW-1185">Reference proteome</keyword>
<dbReference type="EMBL" id="BPLQ01008688">
    <property type="protein sequence ID" value="GIY38916.1"/>
    <property type="molecule type" value="Genomic_DNA"/>
</dbReference>
<evidence type="ECO:0000313" key="2">
    <source>
        <dbReference type="Proteomes" id="UP001054837"/>
    </source>
</evidence>
<protein>
    <submittedName>
        <fullName evidence="1">Uncharacterized protein</fullName>
    </submittedName>
</protein>
<proteinExistence type="predicted"/>
<name>A0AAV4T0F3_9ARAC</name>
<sequence>MLSYHAFHTRGSRSSISFDNKSNMSTFAWVVTLGRQVTANCARWLTESLLNLNGGQRAVTHSESGGGRVSSRYPPQTGIRLPFQNFVYNSHSEAEKAFHSPFCEDRRRTAVSKDTLFIGRVAIRCVREGGHLREGSGGGLKIAGLDGVSGLSAPRALLFGSSRVCSFGGQTLRRTTHSTCLI</sequence>
<evidence type="ECO:0000313" key="1">
    <source>
        <dbReference type="EMBL" id="GIY38916.1"/>
    </source>
</evidence>
<accession>A0AAV4T0F3</accession>
<gene>
    <name evidence="1" type="ORF">CDAR_489241</name>
</gene>
<organism evidence="1 2">
    <name type="scientific">Caerostris darwini</name>
    <dbReference type="NCBI Taxonomy" id="1538125"/>
    <lineage>
        <taxon>Eukaryota</taxon>
        <taxon>Metazoa</taxon>
        <taxon>Ecdysozoa</taxon>
        <taxon>Arthropoda</taxon>
        <taxon>Chelicerata</taxon>
        <taxon>Arachnida</taxon>
        <taxon>Araneae</taxon>
        <taxon>Araneomorphae</taxon>
        <taxon>Entelegynae</taxon>
        <taxon>Araneoidea</taxon>
        <taxon>Araneidae</taxon>
        <taxon>Caerostris</taxon>
    </lineage>
</organism>
<dbReference type="AlphaFoldDB" id="A0AAV4T0F3"/>